<protein>
    <recommendedName>
        <fullName evidence="4">RRM domain-containing protein</fullName>
    </recommendedName>
</protein>
<name>A0A9P6FU53_9FUNG</name>
<organism evidence="5 6">
    <name type="scientific">Lunasporangiospora selenospora</name>
    <dbReference type="NCBI Taxonomy" id="979761"/>
    <lineage>
        <taxon>Eukaryota</taxon>
        <taxon>Fungi</taxon>
        <taxon>Fungi incertae sedis</taxon>
        <taxon>Mucoromycota</taxon>
        <taxon>Mortierellomycotina</taxon>
        <taxon>Mortierellomycetes</taxon>
        <taxon>Mortierellales</taxon>
        <taxon>Mortierellaceae</taxon>
        <taxon>Lunasporangiospora</taxon>
    </lineage>
</organism>
<keyword evidence="1 2" id="KW-0694">RNA-binding</keyword>
<dbReference type="SMART" id="SM00360">
    <property type="entry name" value="RRM"/>
    <property type="match status" value="1"/>
</dbReference>
<sequence length="304" mass="33540">MAEGQKKQKKKVVKMGLGEFLSDTTLGSWADEMDDLPSAPADDFRSGGYGMDRGGRGFSGRGGFGDREESRYPPRAPVELPTRAPFTIHLGNLSFDVAEQEIEGFFVDCKIIQTRIMKDFEDKPKGFGYVEFDTLDDLKRALEYNGQSLCGRNVRVSIAEPPRERVDRPDRTTGDWRREREPAPSGPPSGGRFGSDRLGGDRDRERGDFGDRPARRDTEAPASASSGSGSSRSNPFGGAKPVDSEGVLRRVEEKLEKGDQERKEAQDKARKDKEGKKETAAADDKKQEADEANVEAEKETEANA</sequence>
<dbReference type="PANTHER" id="PTHR23236:SF11">
    <property type="entry name" value="EUKARYOTIC TRANSLATION INITIATION FACTOR 4H"/>
    <property type="match status" value="1"/>
</dbReference>
<feature type="compositionally biased region" description="Basic and acidic residues" evidence="3">
    <location>
        <begin position="242"/>
        <end position="304"/>
    </location>
</feature>
<feature type="compositionally biased region" description="Basic and acidic residues" evidence="3">
    <location>
        <begin position="161"/>
        <end position="182"/>
    </location>
</feature>
<feature type="compositionally biased region" description="Gly residues" evidence="3">
    <location>
        <begin position="47"/>
        <end position="63"/>
    </location>
</feature>
<dbReference type="PROSITE" id="PS50102">
    <property type="entry name" value="RRM"/>
    <property type="match status" value="1"/>
</dbReference>
<dbReference type="PANTHER" id="PTHR23236">
    <property type="entry name" value="EUKARYOTIC TRANSLATION INITIATION FACTOR 4B/4H"/>
    <property type="match status" value="1"/>
</dbReference>
<dbReference type="AlphaFoldDB" id="A0A9P6FU53"/>
<dbReference type="Proteomes" id="UP000780801">
    <property type="component" value="Unassembled WGS sequence"/>
</dbReference>
<reference evidence="5" key="1">
    <citation type="journal article" date="2020" name="Fungal Divers.">
        <title>Resolving the Mortierellaceae phylogeny through synthesis of multi-gene phylogenetics and phylogenomics.</title>
        <authorList>
            <person name="Vandepol N."/>
            <person name="Liber J."/>
            <person name="Desiro A."/>
            <person name="Na H."/>
            <person name="Kennedy M."/>
            <person name="Barry K."/>
            <person name="Grigoriev I.V."/>
            <person name="Miller A.N."/>
            <person name="O'Donnell K."/>
            <person name="Stajich J.E."/>
            <person name="Bonito G."/>
        </authorList>
    </citation>
    <scope>NUCLEOTIDE SEQUENCE</scope>
    <source>
        <strain evidence="5">KOD1015</strain>
    </source>
</reference>
<dbReference type="SUPFAM" id="SSF54928">
    <property type="entry name" value="RNA-binding domain, RBD"/>
    <property type="match status" value="1"/>
</dbReference>
<evidence type="ECO:0000256" key="1">
    <source>
        <dbReference type="ARBA" id="ARBA00022884"/>
    </source>
</evidence>
<feature type="compositionally biased region" description="Low complexity" evidence="3">
    <location>
        <begin position="222"/>
        <end position="233"/>
    </location>
</feature>
<dbReference type="InterPro" id="IPR000504">
    <property type="entry name" value="RRM_dom"/>
</dbReference>
<evidence type="ECO:0000256" key="3">
    <source>
        <dbReference type="SAM" id="MobiDB-lite"/>
    </source>
</evidence>
<dbReference type="Gene3D" id="3.30.70.330">
    <property type="match status" value="1"/>
</dbReference>
<feature type="compositionally biased region" description="Basic and acidic residues" evidence="3">
    <location>
        <begin position="194"/>
        <end position="219"/>
    </location>
</feature>
<dbReference type="GO" id="GO:0003723">
    <property type="term" value="F:RNA binding"/>
    <property type="evidence" value="ECO:0007669"/>
    <property type="project" value="UniProtKB-UniRule"/>
</dbReference>
<dbReference type="Pfam" id="PF00076">
    <property type="entry name" value="RRM_1"/>
    <property type="match status" value="1"/>
</dbReference>
<evidence type="ECO:0000259" key="4">
    <source>
        <dbReference type="PROSITE" id="PS50102"/>
    </source>
</evidence>
<gene>
    <name evidence="5" type="ORF">BGW38_001467</name>
</gene>
<accession>A0A9P6FU53</accession>
<evidence type="ECO:0000313" key="6">
    <source>
        <dbReference type="Proteomes" id="UP000780801"/>
    </source>
</evidence>
<dbReference type="EMBL" id="JAABOA010001464">
    <property type="protein sequence ID" value="KAF9581494.1"/>
    <property type="molecule type" value="Genomic_DNA"/>
</dbReference>
<dbReference type="OrthoDB" id="48651at2759"/>
<keyword evidence="6" id="KW-1185">Reference proteome</keyword>
<evidence type="ECO:0000313" key="5">
    <source>
        <dbReference type="EMBL" id="KAF9581494.1"/>
    </source>
</evidence>
<feature type="domain" description="RRM" evidence="4">
    <location>
        <begin position="86"/>
        <end position="161"/>
    </location>
</feature>
<feature type="region of interest" description="Disordered" evidence="3">
    <location>
        <begin position="160"/>
        <end position="304"/>
    </location>
</feature>
<dbReference type="GO" id="GO:0005730">
    <property type="term" value="C:nucleolus"/>
    <property type="evidence" value="ECO:0007669"/>
    <property type="project" value="TreeGrafter"/>
</dbReference>
<comment type="caution">
    <text evidence="5">The sequence shown here is derived from an EMBL/GenBank/DDBJ whole genome shotgun (WGS) entry which is preliminary data.</text>
</comment>
<evidence type="ECO:0000256" key="2">
    <source>
        <dbReference type="PROSITE-ProRule" id="PRU00176"/>
    </source>
</evidence>
<proteinExistence type="predicted"/>
<feature type="region of interest" description="Disordered" evidence="3">
    <location>
        <begin position="40"/>
        <end position="78"/>
    </location>
</feature>
<dbReference type="InterPro" id="IPR035979">
    <property type="entry name" value="RBD_domain_sf"/>
</dbReference>
<dbReference type="InterPro" id="IPR012677">
    <property type="entry name" value="Nucleotide-bd_a/b_plait_sf"/>
</dbReference>